<accession>C9Z8I2</accession>
<evidence type="ECO:0000313" key="2">
    <source>
        <dbReference type="Proteomes" id="UP000001444"/>
    </source>
</evidence>
<reference evidence="1 2" key="1">
    <citation type="journal article" date="2010" name="Mol. Plant Microbe Interact.">
        <title>Streptomyces scabies 87-22 contains a coronafacic acid-like biosynthetic cluster that contributes to plant-microbe interactions.</title>
        <authorList>
            <person name="Bignell D.R."/>
            <person name="Seipke R.F."/>
            <person name="Huguet-Tapia J.C."/>
            <person name="Chambers A.H."/>
            <person name="Parry R.J."/>
            <person name="Loria R."/>
        </authorList>
    </citation>
    <scope>NUCLEOTIDE SEQUENCE [LARGE SCALE GENOMIC DNA]</scope>
    <source>
        <strain evidence="1 2">87.22</strain>
    </source>
</reference>
<dbReference type="AlphaFoldDB" id="C9Z8I2"/>
<dbReference type="EMBL" id="FN554889">
    <property type="protein sequence ID" value="CBG70009.1"/>
    <property type="molecule type" value="Genomic_DNA"/>
</dbReference>
<gene>
    <name evidence="1" type="ordered locus">SCAB_29091</name>
</gene>
<dbReference type="KEGG" id="scb:SCAB_29091"/>
<name>C9Z8I2_STRSW</name>
<dbReference type="Proteomes" id="UP000001444">
    <property type="component" value="Chromosome"/>
</dbReference>
<evidence type="ECO:0000313" key="1">
    <source>
        <dbReference type="EMBL" id="CBG70009.1"/>
    </source>
</evidence>
<dbReference type="HOGENOM" id="CLU_2636660_0_0_11"/>
<organism evidence="1 2">
    <name type="scientific">Streptomyces scabiei (strain 87.22)</name>
    <dbReference type="NCBI Taxonomy" id="680198"/>
    <lineage>
        <taxon>Bacteria</taxon>
        <taxon>Bacillati</taxon>
        <taxon>Actinomycetota</taxon>
        <taxon>Actinomycetes</taxon>
        <taxon>Kitasatosporales</taxon>
        <taxon>Streptomycetaceae</taxon>
        <taxon>Streptomyces</taxon>
    </lineage>
</organism>
<proteinExistence type="predicted"/>
<sequence>MIALAVIIDEWLTEETFLDYVKDDPDPEGASEIIPRRVSSIFGKMGMHHPVLDPDLFAMQTFYELHGRKDGDPPSGF</sequence>
<protein>
    <submittedName>
        <fullName evidence="1">Uncharacterized protein</fullName>
    </submittedName>
</protein>
<keyword evidence="2" id="KW-1185">Reference proteome</keyword>